<name>A0ABQ5IVV8_9ASTR</name>
<evidence type="ECO:0000313" key="2">
    <source>
        <dbReference type="Proteomes" id="UP001151760"/>
    </source>
</evidence>
<comment type="caution">
    <text evidence="1">The sequence shown here is derived from an EMBL/GenBank/DDBJ whole genome shotgun (WGS) entry which is preliminary data.</text>
</comment>
<dbReference type="Proteomes" id="UP001151760">
    <property type="component" value="Unassembled WGS sequence"/>
</dbReference>
<evidence type="ECO:0000313" key="1">
    <source>
        <dbReference type="EMBL" id="GJU04011.1"/>
    </source>
</evidence>
<dbReference type="EMBL" id="BQNB010021207">
    <property type="protein sequence ID" value="GJU04011.1"/>
    <property type="molecule type" value="Genomic_DNA"/>
</dbReference>
<keyword evidence="2" id="KW-1185">Reference proteome</keyword>
<protein>
    <submittedName>
        <fullName evidence="1">Uncharacterized protein</fullName>
    </submittedName>
</protein>
<sequence length="175" mass="20168">MVAYQLERRQEKTRSKQAWEILNRENSYVCDRGNHRGGVQKETLCRLGLQVEINKCVGKVPSNYHGSLCSLGMRVSSPECVDKAPYYPGFHDDHHDNPLLTKKTESEPIIWDIGDEEEEYPFVDKYLIFQEEPIMLAEEESCPVYDTDNGKEEDGDEVEVVYVDHGEALVTQRKN</sequence>
<reference evidence="1" key="1">
    <citation type="journal article" date="2022" name="Int. J. Mol. Sci.">
        <title>Draft Genome of Tanacetum Coccineum: Genomic Comparison of Closely Related Tanacetum-Family Plants.</title>
        <authorList>
            <person name="Yamashiro T."/>
            <person name="Shiraishi A."/>
            <person name="Nakayama K."/>
            <person name="Satake H."/>
        </authorList>
    </citation>
    <scope>NUCLEOTIDE SEQUENCE</scope>
</reference>
<gene>
    <name evidence="1" type="ORF">Tco_1114349</name>
</gene>
<proteinExistence type="predicted"/>
<accession>A0ABQ5IVV8</accession>
<reference evidence="1" key="2">
    <citation type="submission" date="2022-01" db="EMBL/GenBank/DDBJ databases">
        <authorList>
            <person name="Yamashiro T."/>
            <person name="Shiraishi A."/>
            <person name="Satake H."/>
            <person name="Nakayama K."/>
        </authorList>
    </citation>
    <scope>NUCLEOTIDE SEQUENCE</scope>
</reference>
<organism evidence="1 2">
    <name type="scientific">Tanacetum coccineum</name>
    <dbReference type="NCBI Taxonomy" id="301880"/>
    <lineage>
        <taxon>Eukaryota</taxon>
        <taxon>Viridiplantae</taxon>
        <taxon>Streptophyta</taxon>
        <taxon>Embryophyta</taxon>
        <taxon>Tracheophyta</taxon>
        <taxon>Spermatophyta</taxon>
        <taxon>Magnoliopsida</taxon>
        <taxon>eudicotyledons</taxon>
        <taxon>Gunneridae</taxon>
        <taxon>Pentapetalae</taxon>
        <taxon>asterids</taxon>
        <taxon>campanulids</taxon>
        <taxon>Asterales</taxon>
        <taxon>Asteraceae</taxon>
        <taxon>Asteroideae</taxon>
        <taxon>Anthemideae</taxon>
        <taxon>Anthemidinae</taxon>
        <taxon>Tanacetum</taxon>
    </lineage>
</organism>